<dbReference type="GO" id="GO:0032259">
    <property type="term" value="P:methylation"/>
    <property type="evidence" value="ECO:0007669"/>
    <property type="project" value="UniProtKB-KW"/>
</dbReference>
<evidence type="ECO:0000256" key="5">
    <source>
        <dbReference type="ARBA" id="ARBA00047942"/>
    </source>
</evidence>
<sequence>MNYIGSKFSLLSFLETHITQFSTPDSGWTFFDIFSGTGVVGRHFKKLGFHIVANDIQYYSYCLNRAYIGINCQPGFIGIVEHLPQPAGLSQYDAVDVVLDYLNRLTGVEGFIYRNYCPGGTAGKDFPRQYFTDENGKLCDAIRLQTEDWHRDAFISDDEYFYLLASLIEAMDKVANTASVYGAFLKHVKPSARKPLRLERLEIIPDNRLHRVYNCDGGELASKVQCDILYIDPPYNQRQYCTNYHVLETIAKYDHPQLYGITGLRDYRHQKSDFCNSAKALQSLERLIRETSAKYVFLSYNSEGLMREDEIIRMMSQYGVVDLRKEDYRRFRADIDRENRRYRADSVTEYLFCLKKAR</sequence>
<reference evidence="6 7" key="1">
    <citation type="journal article" date="2012" name="Environ. Microbiol.">
        <title>Complete genome of Candidatus Chloracidobacterium thermophilum, a chlorophyll-based photoheterotroph belonging to the phylum Acidobacteria.</title>
        <authorList>
            <person name="Garcia Costas A.M."/>
            <person name="Liu Z."/>
            <person name="Tomsho L.P."/>
            <person name="Schuster S.C."/>
            <person name="Ward D.M."/>
            <person name="Bryant D.A."/>
        </authorList>
    </citation>
    <scope>NUCLEOTIDE SEQUENCE [LARGE SCALE GENOMIC DNA]</scope>
    <source>
        <strain evidence="6 7">B</strain>
    </source>
</reference>
<dbReference type="KEGG" id="ctm:Cabther_A0594"/>
<dbReference type="InterPro" id="IPR029063">
    <property type="entry name" value="SAM-dependent_MTases_sf"/>
</dbReference>
<name>G2LED2_CHLTF</name>
<dbReference type="EMBL" id="CP002514">
    <property type="protein sequence ID" value="AEP11352.1"/>
    <property type="molecule type" value="Genomic_DNA"/>
</dbReference>
<dbReference type="AlphaFoldDB" id="G2LED2"/>
<dbReference type="Pfam" id="PF02086">
    <property type="entry name" value="MethyltransfD12"/>
    <property type="match status" value="1"/>
</dbReference>
<dbReference type="PRINTS" id="PR00505">
    <property type="entry name" value="D12N6MTFRASE"/>
</dbReference>
<dbReference type="Gene3D" id="3.40.50.150">
    <property type="entry name" value="Vaccinia Virus protein VP39"/>
    <property type="match status" value="1"/>
</dbReference>
<dbReference type="SUPFAM" id="SSF53335">
    <property type="entry name" value="S-adenosyl-L-methionine-dependent methyltransferases"/>
    <property type="match status" value="1"/>
</dbReference>
<dbReference type="GO" id="GO:0009007">
    <property type="term" value="F:site-specific DNA-methyltransferase (adenine-specific) activity"/>
    <property type="evidence" value="ECO:0007669"/>
    <property type="project" value="UniProtKB-EC"/>
</dbReference>
<keyword evidence="4" id="KW-0949">S-adenosyl-L-methionine</keyword>
<organism evidence="6 7">
    <name type="scientific">Chloracidobacterium thermophilum (strain B)</name>
    <dbReference type="NCBI Taxonomy" id="981222"/>
    <lineage>
        <taxon>Bacteria</taxon>
        <taxon>Pseudomonadati</taxon>
        <taxon>Acidobacteriota</taxon>
        <taxon>Terriglobia</taxon>
        <taxon>Terriglobales</taxon>
        <taxon>Acidobacteriaceae</taxon>
        <taxon>Chloracidobacterium</taxon>
    </lineage>
</organism>
<dbReference type="STRING" id="981222.Cabther_A0594"/>
<keyword evidence="7" id="KW-1185">Reference proteome</keyword>
<dbReference type="HOGENOM" id="CLU_034356_0_0_0"/>
<evidence type="ECO:0000256" key="2">
    <source>
        <dbReference type="ARBA" id="ARBA00022603"/>
    </source>
</evidence>
<evidence type="ECO:0000313" key="7">
    <source>
        <dbReference type="Proteomes" id="UP000006791"/>
    </source>
</evidence>
<proteinExistence type="predicted"/>
<keyword evidence="3 6" id="KW-0808">Transferase</keyword>
<dbReference type="InterPro" id="IPR002052">
    <property type="entry name" value="DNA_methylase_N6_adenine_CS"/>
</dbReference>
<evidence type="ECO:0000313" key="6">
    <source>
        <dbReference type="EMBL" id="AEP11352.1"/>
    </source>
</evidence>
<evidence type="ECO:0000256" key="1">
    <source>
        <dbReference type="ARBA" id="ARBA00011900"/>
    </source>
</evidence>
<dbReference type="RefSeq" id="WP_014099090.1">
    <property type="nucleotide sequence ID" value="NC_016024.1"/>
</dbReference>
<comment type="catalytic activity">
    <reaction evidence="5">
        <text>a 2'-deoxyadenosine in DNA + S-adenosyl-L-methionine = an N(6)-methyl-2'-deoxyadenosine in DNA + S-adenosyl-L-homocysteine + H(+)</text>
        <dbReference type="Rhea" id="RHEA:15197"/>
        <dbReference type="Rhea" id="RHEA-COMP:12418"/>
        <dbReference type="Rhea" id="RHEA-COMP:12419"/>
        <dbReference type="ChEBI" id="CHEBI:15378"/>
        <dbReference type="ChEBI" id="CHEBI:57856"/>
        <dbReference type="ChEBI" id="CHEBI:59789"/>
        <dbReference type="ChEBI" id="CHEBI:90615"/>
        <dbReference type="ChEBI" id="CHEBI:90616"/>
        <dbReference type="EC" id="2.1.1.72"/>
    </reaction>
</comment>
<evidence type="ECO:0000256" key="4">
    <source>
        <dbReference type="ARBA" id="ARBA00022691"/>
    </source>
</evidence>
<gene>
    <name evidence="6" type="ordered locus">Cabther_A0594</name>
</gene>
<dbReference type="GO" id="GO:0009307">
    <property type="term" value="P:DNA restriction-modification system"/>
    <property type="evidence" value="ECO:0007669"/>
    <property type="project" value="InterPro"/>
</dbReference>
<keyword evidence="2 6" id="KW-0489">Methyltransferase</keyword>
<dbReference type="GO" id="GO:0003676">
    <property type="term" value="F:nucleic acid binding"/>
    <property type="evidence" value="ECO:0007669"/>
    <property type="project" value="InterPro"/>
</dbReference>
<dbReference type="OrthoDB" id="9805629at2"/>
<dbReference type="Proteomes" id="UP000006791">
    <property type="component" value="Chromosome 1"/>
</dbReference>
<dbReference type="REBASE" id="40637">
    <property type="entry name" value="M.CthBORF594P"/>
</dbReference>
<dbReference type="EC" id="2.1.1.72" evidence="1"/>
<accession>G2LED2</accession>
<dbReference type="PROSITE" id="PS00092">
    <property type="entry name" value="N6_MTASE"/>
    <property type="match status" value="1"/>
</dbReference>
<dbReference type="InterPro" id="IPR012327">
    <property type="entry name" value="MeTrfase_D12"/>
</dbReference>
<evidence type="ECO:0000256" key="3">
    <source>
        <dbReference type="ARBA" id="ARBA00022679"/>
    </source>
</evidence>
<protein>
    <recommendedName>
        <fullName evidence="1">site-specific DNA-methyltransferase (adenine-specific)</fullName>
        <ecNumber evidence="1">2.1.1.72</ecNumber>
    </recommendedName>
</protein>